<dbReference type="EMBL" id="WKJH01000003">
    <property type="protein sequence ID" value="MRX63756.1"/>
    <property type="molecule type" value="Genomic_DNA"/>
</dbReference>
<evidence type="ECO:0000313" key="3">
    <source>
        <dbReference type="EMBL" id="MRX63756.1"/>
    </source>
</evidence>
<accession>A0A6I2MR86</accession>
<evidence type="ECO:0000259" key="2">
    <source>
        <dbReference type="PROSITE" id="PS51819"/>
    </source>
</evidence>
<dbReference type="GO" id="GO:0046872">
    <property type="term" value="F:metal ion binding"/>
    <property type="evidence" value="ECO:0007669"/>
    <property type="project" value="UniProtKB-KW"/>
</dbReference>
<sequence>MKFILNLYRKVRSILSEFKYSIANIGRFKVSESANLHHIGLNVVDYEVSLSFYEKYFGAKRVRYFNDNDVLDADKTLLFLNQVEEIPIVNKNLSLWHIGWSGEDAQLEMDWRVKEGIEVHTPVTSLDEDHFMYFLGPNQELVEVYTRKKGHAFEHIHLLATDVDATMRWFSSNLGLDSVYRKAVDNPRGFKWNFITVNDIDIVVFGKPEGKESWWLNEPFEPTDNAPFGHLGFSFECVESIYGQLKSANIEIVEELKQDPVYGHKTFTLRGPDQLLIKIIESKKNCTD</sequence>
<dbReference type="SUPFAM" id="SSF54593">
    <property type="entry name" value="Glyoxalase/Bleomycin resistance protein/Dihydroxybiphenyl dioxygenase"/>
    <property type="match status" value="2"/>
</dbReference>
<dbReference type="Gene3D" id="3.10.180.10">
    <property type="entry name" value="2,3-Dihydroxybiphenyl 1,2-Dioxygenase, domain 1"/>
    <property type="match status" value="2"/>
</dbReference>
<dbReference type="InterPro" id="IPR037523">
    <property type="entry name" value="VOC_core"/>
</dbReference>
<proteinExistence type="predicted"/>
<dbReference type="AlphaFoldDB" id="A0A6I2MR86"/>
<keyword evidence="4" id="KW-1185">Reference proteome</keyword>
<feature type="domain" description="VOC" evidence="2">
    <location>
        <begin position="152"/>
        <end position="282"/>
    </location>
</feature>
<gene>
    <name evidence="3" type="ORF">GJ691_06205</name>
</gene>
<comment type="caution">
    <text evidence="3">The sequence shown here is derived from an EMBL/GenBank/DDBJ whole genome shotgun (WGS) entry which is preliminary data.</text>
</comment>
<dbReference type="Proteomes" id="UP000443153">
    <property type="component" value="Unassembled WGS sequence"/>
</dbReference>
<protein>
    <recommendedName>
        <fullName evidence="2">VOC domain-containing protein</fullName>
    </recommendedName>
</protein>
<dbReference type="PROSITE" id="PS51819">
    <property type="entry name" value="VOC"/>
    <property type="match status" value="2"/>
</dbReference>
<name>A0A6I2MR86_9FLAO</name>
<dbReference type="InterPro" id="IPR051332">
    <property type="entry name" value="Fosfomycin_Res_Enzymes"/>
</dbReference>
<evidence type="ECO:0000313" key="4">
    <source>
        <dbReference type="Proteomes" id="UP000443153"/>
    </source>
</evidence>
<dbReference type="CDD" id="cd06587">
    <property type="entry name" value="VOC"/>
    <property type="match status" value="1"/>
</dbReference>
<dbReference type="OrthoDB" id="192739at2"/>
<dbReference type="PANTHER" id="PTHR36113:SF6">
    <property type="entry name" value="FOSFOMYCIN RESISTANCE PROTEIN FOSX"/>
    <property type="match status" value="1"/>
</dbReference>
<dbReference type="Pfam" id="PF00903">
    <property type="entry name" value="Glyoxalase"/>
    <property type="match status" value="2"/>
</dbReference>
<reference evidence="3 4" key="1">
    <citation type="submission" date="2019-11" db="EMBL/GenBank/DDBJ databases">
        <title>Maribacter lutea sp. nov., a marine bacterium isolated from intertidal sand.</title>
        <authorList>
            <person name="Liu A."/>
        </authorList>
    </citation>
    <scope>NUCLEOTIDE SEQUENCE [LARGE SCALE GENOMIC DNA]</scope>
    <source>
        <strain evidence="3 4">RZ05</strain>
    </source>
</reference>
<dbReference type="InterPro" id="IPR004360">
    <property type="entry name" value="Glyas_Fos-R_dOase_dom"/>
</dbReference>
<dbReference type="PANTHER" id="PTHR36113">
    <property type="entry name" value="LYASE, PUTATIVE-RELATED-RELATED"/>
    <property type="match status" value="1"/>
</dbReference>
<keyword evidence="1" id="KW-0479">Metal-binding</keyword>
<dbReference type="InterPro" id="IPR029068">
    <property type="entry name" value="Glyas_Bleomycin-R_OHBP_Dase"/>
</dbReference>
<organism evidence="3 4">
    <name type="scientific">Maribacter luteus</name>
    <dbReference type="NCBI Taxonomy" id="2594478"/>
    <lineage>
        <taxon>Bacteria</taxon>
        <taxon>Pseudomonadati</taxon>
        <taxon>Bacteroidota</taxon>
        <taxon>Flavobacteriia</taxon>
        <taxon>Flavobacteriales</taxon>
        <taxon>Flavobacteriaceae</taxon>
        <taxon>Maribacter</taxon>
    </lineage>
</organism>
<evidence type="ECO:0000256" key="1">
    <source>
        <dbReference type="ARBA" id="ARBA00022723"/>
    </source>
</evidence>
<feature type="domain" description="VOC" evidence="2">
    <location>
        <begin position="35"/>
        <end position="147"/>
    </location>
</feature>
<dbReference type="RefSeq" id="WP_154364910.1">
    <property type="nucleotide sequence ID" value="NZ_WKJH01000003.1"/>
</dbReference>